<dbReference type="GO" id="GO:0000287">
    <property type="term" value="F:magnesium ion binding"/>
    <property type="evidence" value="ECO:0007669"/>
    <property type="project" value="UniProtKB-ARBA"/>
</dbReference>
<proteinExistence type="predicted"/>
<dbReference type="GO" id="GO:0004591">
    <property type="term" value="F:oxoglutarate dehydrogenase (succinyl-transferring) activity"/>
    <property type="evidence" value="ECO:0007669"/>
    <property type="project" value="UniProtKB-EC"/>
</dbReference>
<keyword evidence="3" id="KW-0560">Oxidoreductase</keyword>
<protein>
    <recommendedName>
        <fullName evidence="2">oxoglutarate dehydrogenase (succinyl-transferring)</fullName>
        <ecNumber evidence="2">1.2.4.2</ecNumber>
    </recommendedName>
</protein>
<evidence type="ECO:0000256" key="1">
    <source>
        <dbReference type="ARBA" id="ARBA00001964"/>
    </source>
</evidence>
<reference evidence="5" key="1">
    <citation type="journal article" date="2014" name="Int. J. Syst. Evol. Microbiol.">
        <title>Complete genome sequence of Corynebacterium casei LMG S-19264T (=DSM 44701T), isolated from a smear-ripened cheese.</title>
        <authorList>
            <consortium name="US DOE Joint Genome Institute (JGI-PGF)"/>
            <person name="Walter F."/>
            <person name="Albersmeier A."/>
            <person name="Kalinowski J."/>
            <person name="Ruckert C."/>
        </authorList>
    </citation>
    <scope>NUCLEOTIDE SEQUENCE</scope>
    <source>
        <strain evidence="5">JCM 3302</strain>
    </source>
</reference>
<comment type="cofactor">
    <cofactor evidence="1">
        <name>thiamine diphosphate</name>
        <dbReference type="ChEBI" id="CHEBI:58937"/>
    </cofactor>
</comment>
<dbReference type="GO" id="GO:0045252">
    <property type="term" value="C:oxoglutarate dehydrogenase complex"/>
    <property type="evidence" value="ECO:0007669"/>
    <property type="project" value="TreeGrafter"/>
</dbReference>
<dbReference type="GO" id="GO:0030976">
    <property type="term" value="F:thiamine pyrophosphate binding"/>
    <property type="evidence" value="ECO:0007669"/>
    <property type="project" value="InterPro"/>
</dbReference>
<dbReference type="GO" id="GO:0006099">
    <property type="term" value="P:tricarboxylic acid cycle"/>
    <property type="evidence" value="ECO:0007669"/>
    <property type="project" value="TreeGrafter"/>
</dbReference>
<dbReference type="Gene3D" id="3.40.50.970">
    <property type="match status" value="1"/>
</dbReference>
<evidence type="ECO:0000256" key="3">
    <source>
        <dbReference type="ARBA" id="ARBA00023002"/>
    </source>
</evidence>
<evidence type="ECO:0000313" key="6">
    <source>
        <dbReference type="Proteomes" id="UP000641386"/>
    </source>
</evidence>
<name>A0A918ZMV9_9ACTN</name>
<evidence type="ECO:0000256" key="2">
    <source>
        <dbReference type="ARBA" id="ARBA00012280"/>
    </source>
</evidence>
<dbReference type="AlphaFoldDB" id="A0A918ZMV9"/>
<dbReference type="Proteomes" id="UP000641386">
    <property type="component" value="Unassembled WGS sequence"/>
</dbReference>
<dbReference type="EC" id="1.2.4.2" evidence="2"/>
<comment type="caution">
    <text evidence="5">The sequence shown here is derived from an EMBL/GenBank/DDBJ whole genome shotgun (WGS) entry which is preliminary data.</text>
</comment>
<dbReference type="InterPro" id="IPR029061">
    <property type="entry name" value="THDP-binding"/>
</dbReference>
<organism evidence="5 6">
    <name type="scientific">Streptomyces spiralis</name>
    <dbReference type="NCBI Taxonomy" id="66376"/>
    <lineage>
        <taxon>Bacteria</taxon>
        <taxon>Bacillati</taxon>
        <taxon>Actinomycetota</taxon>
        <taxon>Actinomycetes</taxon>
        <taxon>Kitasatosporales</taxon>
        <taxon>Streptomycetaceae</taxon>
        <taxon>Streptomyces</taxon>
    </lineage>
</organism>
<dbReference type="PANTHER" id="PTHR23152">
    <property type="entry name" value="2-OXOGLUTARATE DEHYDROGENASE"/>
    <property type="match status" value="1"/>
</dbReference>
<dbReference type="GO" id="GO:0005829">
    <property type="term" value="C:cytosol"/>
    <property type="evidence" value="ECO:0007669"/>
    <property type="project" value="TreeGrafter"/>
</dbReference>
<reference evidence="5" key="2">
    <citation type="submission" date="2020-09" db="EMBL/GenBank/DDBJ databases">
        <authorList>
            <person name="Sun Q."/>
            <person name="Ohkuma M."/>
        </authorList>
    </citation>
    <scope>NUCLEOTIDE SEQUENCE</scope>
    <source>
        <strain evidence="5">JCM 3302</strain>
    </source>
</reference>
<dbReference type="PANTHER" id="PTHR23152:SF4">
    <property type="entry name" value="2-OXOADIPATE DEHYDROGENASE COMPLEX COMPONENT E1"/>
    <property type="match status" value="1"/>
</dbReference>
<keyword evidence="6" id="KW-1185">Reference proteome</keyword>
<keyword evidence="4" id="KW-0786">Thiamine pyrophosphate</keyword>
<accession>A0A918ZMV9</accession>
<sequence length="57" mass="6216">MLLDALLLRAIEDGVQEAVIGMAHRGRLNVLANSIGKSYGQIFDEFEDAVDIRSVQG</sequence>
<gene>
    <name evidence="5" type="ORF">GCM10014715_10970</name>
</gene>
<dbReference type="EMBL" id="BNBC01000003">
    <property type="protein sequence ID" value="GHE59465.1"/>
    <property type="molecule type" value="Genomic_DNA"/>
</dbReference>
<dbReference type="InterPro" id="IPR011603">
    <property type="entry name" value="2oxoglutarate_DH_E1"/>
</dbReference>
<dbReference type="SUPFAM" id="SSF52518">
    <property type="entry name" value="Thiamin diphosphate-binding fold (THDP-binding)"/>
    <property type="match status" value="1"/>
</dbReference>
<evidence type="ECO:0000313" key="5">
    <source>
        <dbReference type="EMBL" id="GHE59465.1"/>
    </source>
</evidence>
<evidence type="ECO:0000256" key="4">
    <source>
        <dbReference type="ARBA" id="ARBA00023052"/>
    </source>
</evidence>